<feature type="repeat" description="WD" evidence="3">
    <location>
        <begin position="1108"/>
        <end position="1149"/>
    </location>
</feature>
<dbReference type="InterPro" id="IPR036322">
    <property type="entry name" value="WD40_repeat_dom_sf"/>
</dbReference>
<dbReference type="SUPFAM" id="SSF52540">
    <property type="entry name" value="P-loop containing nucleoside triphosphate hydrolases"/>
    <property type="match status" value="1"/>
</dbReference>
<feature type="repeat" description="WD" evidence="3">
    <location>
        <begin position="621"/>
        <end position="662"/>
    </location>
</feature>
<evidence type="ECO:0000259" key="4">
    <source>
        <dbReference type="SMART" id="SM00530"/>
    </source>
</evidence>
<dbReference type="RefSeq" id="WP_090933370.1">
    <property type="nucleotide sequence ID" value="NZ_FNDJ01000008.1"/>
</dbReference>
<name>A0A1G8QR98_9ACTN</name>
<sequence length="1266" mass="136122">MPRGERPLDAGDSTLLRFAADLRLLRKKAGNPTYRQLARSAHYSPATLSEAAGGRKVPSLAVTLAYVRACGGDEAEWERRWHELSEESAESAPRTADGPSPYLGLSPFRTEDALLFFGREQAVDGLLTRLGDQRIVMLFGASGAGKSSLLQAGLVARVQAGERPWDTVVFTPGAEPMEECAVHLAPLVGSTAGAVRAELAADRRGLHRLVRQALVERPAETELLIVVDQFEEVFTLCRDEEERARFVESLVTAAQAEGSRCRLVVGVRADFYTHCTLEPGLLRVLPEAQVPLGPMTSDELRQAVIKPAAGMDCMVEGALVSRVAADAAQQAGVLPLVSHVLLETWYRRRGSTLTLAGYESAGGLAGAVAKTAEDAYTRLAPEHQRLARQLFLRLIVVGEGTQDTKRRVHHRRLDGGDDGMAAVLEHLAGSRLITLDHDTVEIAHEALISSWPRLRDWLAEDREGLRTHHRLTEAADTWESLRHDPGSLYRGTRLAAAQEWAERNEKALSGREREFLDASLAARAHEETLARRRTRRLRQLVAALSVLLLVTGTATGYALHAGSEAAEQRNIALSQKVAEHAITMRAVNPPLAAQLSLAAHRLAPTFESRGSLLSAFTSPFTTRLDHEINTVAFTRDGRTIATGGDDRTVRLWDLTARPPAVTAAIPQLSGEVESLRFIHDGRILAGAFYDGTVRLWDTSDRRAPGPLATLTASAKPLFTVAFTTDEQTMATAGEDGTVRLWDLTAPRAPRPLSSFTAHPATIWTAAFDPAGRLLVTAGDDGTAGVWDVTDPARHTLRSRLPHKNSRVMSAAFSPDGRTVATAGWDHVTRLWNVTDPARPAESGRLRGHTGPLQTVAFSPDGRTVATAGWDHTVRVWDVSVPGAPVAVTTLTAHTNTVWSLTFSPDGRTLASASSDRTALLTDLPGPILTGGAAALSTAAFSPDGRTVAAGGEDFAARLWDVTDPYHPQALPVLTGHKGQVKSVAFSPGGDLLATGGIDGAVRLWRTSEPSRPALLAEIDAHVEGIRSVAFHPLGGLVASASPSDNVVRLWDVRDPRRPRSAGALPPQGSGTLALAFAPDGRTLATTQEKAVVLWDVTDPGRPTPLARAEGHTDHVQGVAFAPDGRTLATAGLDSTVRLWDLSGRRRVTALSVSHGHTDAISSVAFAPRGPLLATAGLDRTVRLWDITDRRAPVALAALSGHADRVYSAAFSRSGGHLVTSGEDRTVRLWQVDLEQVAGRVCDLSFPRIAAPEWSRHFADLAYRPPC</sequence>
<keyword evidence="1 3" id="KW-0853">WD repeat</keyword>
<feature type="repeat" description="WD" evidence="3">
    <location>
        <begin position="845"/>
        <end position="879"/>
    </location>
</feature>
<dbReference type="AlphaFoldDB" id="A0A1G8QR98"/>
<dbReference type="Pfam" id="PF20703">
    <property type="entry name" value="nSTAND1"/>
    <property type="match status" value="1"/>
</dbReference>
<dbReference type="PROSITE" id="PS00678">
    <property type="entry name" value="WD_REPEATS_1"/>
    <property type="match status" value="9"/>
</dbReference>
<dbReference type="EMBL" id="FNDJ01000008">
    <property type="protein sequence ID" value="SDJ07226.1"/>
    <property type="molecule type" value="Genomic_DNA"/>
</dbReference>
<dbReference type="SMART" id="SM00320">
    <property type="entry name" value="WD40"/>
    <property type="match status" value="14"/>
</dbReference>
<dbReference type="PROSITE" id="PS50294">
    <property type="entry name" value="WD_REPEATS_REGION"/>
    <property type="match status" value="12"/>
</dbReference>
<feature type="repeat" description="WD" evidence="3">
    <location>
        <begin position="800"/>
        <end position="841"/>
    </location>
</feature>
<gene>
    <name evidence="5" type="ORF">SAMN05421869_108335</name>
</gene>
<feature type="repeat" description="WD" evidence="3">
    <location>
        <begin position="665"/>
        <end position="697"/>
    </location>
</feature>
<dbReference type="OrthoDB" id="414967at2"/>
<organism evidence="5 6">
    <name type="scientific">Nonomuraea jiangxiensis</name>
    <dbReference type="NCBI Taxonomy" id="633440"/>
    <lineage>
        <taxon>Bacteria</taxon>
        <taxon>Bacillati</taxon>
        <taxon>Actinomycetota</taxon>
        <taxon>Actinomycetes</taxon>
        <taxon>Streptosporangiales</taxon>
        <taxon>Streptosporangiaceae</taxon>
        <taxon>Nonomuraea</taxon>
    </lineage>
</organism>
<evidence type="ECO:0000256" key="3">
    <source>
        <dbReference type="PROSITE-ProRule" id="PRU00221"/>
    </source>
</evidence>
<feature type="repeat" description="WD" evidence="3">
    <location>
        <begin position="890"/>
        <end position="923"/>
    </location>
</feature>
<dbReference type="InterPro" id="IPR001680">
    <property type="entry name" value="WD40_rpt"/>
</dbReference>
<evidence type="ECO:0000256" key="2">
    <source>
        <dbReference type="ARBA" id="ARBA00022737"/>
    </source>
</evidence>
<feature type="repeat" description="WD" evidence="3">
    <location>
        <begin position="973"/>
        <end position="1004"/>
    </location>
</feature>
<reference evidence="5 6" key="1">
    <citation type="submission" date="2016-10" db="EMBL/GenBank/DDBJ databases">
        <authorList>
            <person name="de Groot N.N."/>
        </authorList>
    </citation>
    <scope>NUCLEOTIDE SEQUENCE [LARGE SCALE GENOMIC DNA]</scope>
    <source>
        <strain evidence="5 6">CGMCC 4.6533</strain>
    </source>
</reference>
<dbReference type="STRING" id="633440.SAMN05421869_108335"/>
<feature type="repeat" description="WD" evidence="3">
    <location>
        <begin position="755"/>
        <end position="788"/>
    </location>
</feature>
<dbReference type="InterPro" id="IPR019775">
    <property type="entry name" value="WD40_repeat_CS"/>
</dbReference>
<dbReference type="InterPro" id="IPR020472">
    <property type="entry name" value="WD40_PAC1"/>
</dbReference>
<evidence type="ECO:0000313" key="5">
    <source>
        <dbReference type="EMBL" id="SDJ07226.1"/>
    </source>
</evidence>
<feature type="repeat" description="WD" evidence="3">
    <location>
        <begin position="1198"/>
        <end position="1232"/>
    </location>
</feature>
<keyword evidence="6" id="KW-1185">Reference proteome</keyword>
<protein>
    <submittedName>
        <fullName evidence="5">WD40 repeat</fullName>
    </submittedName>
</protein>
<dbReference type="SMART" id="SM00530">
    <property type="entry name" value="HTH_XRE"/>
    <property type="match status" value="1"/>
</dbReference>
<dbReference type="InterPro" id="IPR015943">
    <property type="entry name" value="WD40/YVTN_repeat-like_dom_sf"/>
</dbReference>
<feature type="repeat" description="WD" evidence="3">
    <location>
        <begin position="1018"/>
        <end position="1060"/>
    </location>
</feature>
<dbReference type="Gene3D" id="2.130.10.10">
    <property type="entry name" value="YVTN repeat-like/Quinoprotein amine dehydrogenase"/>
    <property type="match status" value="5"/>
</dbReference>
<dbReference type="Pfam" id="PF00400">
    <property type="entry name" value="WD40"/>
    <property type="match status" value="13"/>
</dbReference>
<dbReference type="Proteomes" id="UP000199202">
    <property type="component" value="Unassembled WGS sequence"/>
</dbReference>
<dbReference type="CDD" id="cd00093">
    <property type="entry name" value="HTH_XRE"/>
    <property type="match status" value="1"/>
</dbReference>
<evidence type="ECO:0000313" key="6">
    <source>
        <dbReference type="Proteomes" id="UP000199202"/>
    </source>
</evidence>
<dbReference type="CDD" id="cd00200">
    <property type="entry name" value="WD40"/>
    <property type="match status" value="2"/>
</dbReference>
<dbReference type="SUPFAM" id="SSF50978">
    <property type="entry name" value="WD40 repeat-like"/>
    <property type="match status" value="2"/>
</dbReference>
<keyword evidence="2" id="KW-0677">Repeat</keyword>
<dbReference type="PRINTS" id="PR00320">
    <property type="entry name" value="GPROTEINBRPT"/>
</dbReference>
<dbReference type="InterPro" id="IPR050349">
    <property type="entry name" value="WD_LIS1/nudF_dynein_reg"/>
</dbReference>
<dbReference type="InterPro" id="IPR049052">
    <property type="entry name" value="nSTAND1"/>
</dbReference>
<feature type="repeat" description="WD" evidence="3">
    <location>
        <begin position="710"/>
        <end position="751"/>
    </location>
</feature>
<dbReference type="PANTHER" id="PTHR44129">
    <property type="entry name" value="WD REPEAT-CONTAINING PROTEIN POP1"/>
    <property type="match status" value="1"/>
</dbReference>
<proteinExistence type="predicted"/>
<dbReference type="InterPro" id="IPR027417">
    <property type="entry name" value="P-loop_NTPase"/>
</dbReference>
<evidence type="ECO:0000256" key="1">
    <source>
        <dbReference type="ARBA" id="ARBA00022574"/>
    </source>
</evidence>
<dbReference type="PROSITE" id="PS50082">
    <property type="entry name" value="WD_REPEATS_2"/>
    <property type="match status" value="13"/>
</dbReference>
<accession>A0A1G8QR98</accession>
<feature type="domain" description="HTH cro/C1-type" evidence="4">
    <location>
        <begin position="21"/>
        <end position="77"/>
    </location>
</feature>
<feature type="repeat" description="WD" evidence="3">
    <location>
        <begin position="928"/>
        <end position="961"/>
    </location>
</feature>
<dbReference type="InterPro" id="IPR001387">
    <property type="entry name" value="Cro/C1-type_HTH"/>
</dbReference>
<feature type="repeat" description="WD" evidence="3">
    <location>
        <begin position="1153"/>
        <end position="1194"/>
    </location>
</feature>